<proteinExistence type="predicted"/>
<dbReference type="PROSITE" id="PS51450">
    <property type="entry name" value="LRR"/>
    <property type="match status" value="3"/>
</dbReference>
<evidence type="ECO:0008006" key="5">
    <source>
        <dbReference type="Google" id="ProtNLM"/>
    </source>
</evidence>
<keyword evidence="1" id="KW-0433">Leucine-rich repeat</keyword>
<evidence type="ECO:0000256" key="2">
    <source>
        <dbReference type="ARBA" id="ARBA00022737"/>
    </source>
</evidence>
<gene>
    <name evidence="3" type="ORF">LMG29542_05663</name>
</gene>
<dbReference type="AlphaFoldDB" id="A0A6J5EN78"/>
<dbReference type="Proteomes" id="UP000494363">
    <property type="component" value="Unassembled WGS sequence"/>
</dbReference>
<evidence type="ECO:0000313" key="3">
    <source>
        <dbReference type="EMBL" id="CAB3767633.1"/>
    </source>
</evidence>
<protein>
    <recommendedName>
        <fullName evidence="5">Internalin-A</fullName>
    </recommendedName>
</protein>
<dbReference type="Gene3D" id="3.80.10.10">
    <property type="entry name" value="Ribonuclease Inhibitor"/>
    <property type="match status" value="2"/>
</dbReference>
<evidence type="ECO:0000313" key="4">
    <source>
        <dbReference type="Proteomes" id="UP000494363"/>
    </source>
</evidence>
<name>A0A6J5EN78_9BURK</name>
<dbReference type="RefSeq" id="WP_175229789.1">
    <property type="nucleotide sequence ID" value="NZ_CADIKH010000034.1"/>
</dbReference>
<reference evidence="3 4" key="1">
    <citation type="submission" date="2020-04" db="EMBL/GenBank/DDBJ databases">
        <authorList>
            <person name="De Canck E."/>
        </authorList>
    </citation>
    <scope>NUCLEOTIDE SEQUENCE [LARGE SCALE GENOMIC DNA]</scope>
    <source>
        <strain evidence="3 4">LMG 29542</strain>
    </source>
</reference>
<evidence type="ECO:0000256" key="1">
    <source>
        <dbReference type="ARBA" id="ARBA00022614"/>
    </source>
</evidence>
<sequence length="483" mass="52146">MSDTTTVVDIPDANLNIALHGALDIPLRTPLTDDDLSKLTVLNAAERGISDLTGINYCVNLVKADLSLNPIKTLEPLTPLAKLAWLSIQGCNAASGALDMTPLQSLAALRYLNVAEDYLSTIDPIPQLVNLESLILDGNALVPDEMKKLVFPNLIHLDVADGQFTDLSFVSGMPKLRHLGVPYCYRVSDISALTTLPDLRELNMGYMTLVSDFSPLAKMTSLRSLNVQNCRIADKSLLGGLTNLEILNINEIRAFNLEFVSGLVNLRELYLQQNHVRDLSPLANLAKLAILGVVKNEVSDLTPLAGLQTLIDIDAEANAITTLAGMENCPLQSLNVSNNYLTDMAEITQLTAKGVSLAYFGNFLLGVPSQHALAGVKPVSMEVGGTTQRMIEVLSTSDGKTYGRPSDQQNPSAFGYTQTECEDKSVARAVLRKVDVSTWTMLYDINGLSAGDTVISVHYRPSESIDVLLPFTDGTTSCAVHVG</sequence>
<keyword evidence="2" id="KW-0677">Repeat</keyword>
<dbReference type="InterPro" id="IPR001611">
    <property type="entry name" value="Leu-rich_rpt"/>
</dbReference>
<accession>A0A6J5EN78</accession>
<dbReference type="PANTHER" id="PTHR46652:SF3">
    <property type="entry name" value="LEUCINE-RICH REPEAT-CONTAINING PROTEIN 9"/>
    <property type="match status" value="1"/>
</dbReference>
<organism evidence="3 4">
    <name type="scientific">Paraburkholderia humisilvae</name>
    <dbReference type="NCBI Taxonomy" id="627669"/>
    <lineage>
        <taxon>Bacteria</taxon>
        <taxon>Pseudomonadati</taxon>
        <taxon>Pseudomonadota</taxon>
        <taxon>Betaproteobacteria</taxon>
        <taxon>Burkholderiales</taxon>
        <taxon>Burkholderiaceae</taxon>
        <taxon>Paraburkholderia</taxon>
    </lineage>
</organism>
<dbReference type="InterPro" id="IPR050836">
    <property type="entry name" value="SDS22/Internalin_LRR"/>
</dbReference>
<dbReference type="EMBL" id="CADIKH010000034">
    <property type="protein sequence ID" value="CAB3767633.1"/>
    <property type="molecule type" value="Genomic_DNA"/>
</dbReference>
<dbReference type="SUPFAM" id="SSF52058">
    <property type="entry name" value="L domain-like"/>
    <property type="match status" value="1"/>
</dbReference>
<dbReference type="PANTHER" id="PTHR46652">
    <property type="entry name" value="LEUCINE-RICH REPEAT AND IQ DOMAIN-CONTAINING PROTEIN 1-RELATED"/>
    <property type="match status" value="1"/>
</dbReference>
<dbReference type="InterPro" id="IPR032675">
    <property type="entry name" value="LRR_dom_sf"/>
</dbReference>
<keyword evidence="4" id="KW-1185">Reference proteome</keyword>